<keyword evidence="2" id="KW-1185">Reference proteome</keyword>
<name>A0A915HVL6_ROMCU</name>
<organism evidence="2 3">
    <name type="scientific">Romanomermis culicivorax</name>
    <name type="common">Nematode worm</name>
    <dbReference type="NCBI Taxonomy" id="13658"/>
    <lineage>
        <taxon>Eukaryota</taxon>
        <taxon>Metazoa</taxon>
        <taxon>Ecdysozoa</taxon>
        <taxon>Nematoda</taxon>
        <taxon>Enoplea</taxon>
        <taxon>Dorylaimia</taxon>
        <taxon>Mermithida</taxon>
        <taxon>Mermithoidea</taxon>
        <taxon>Mermithidae</taxon>
        <taxon>Romanomermis</taxon>
    </lineage>
</organism>
<evidence type="ECO:0000313" key="2">
    <source>
        <dbReference type="Proteomes" id="UP000887565"/>
    </source>
</evidence>
<feature type="transmembrane region" description="Helical" evidence="1">
    <location>
        <begin position="139"/>
        <end position="163"/>
    </location>
</feature>
<reference evidence="3" key="1">
    <citation type="submission" date="2022-11" db="UniProtKB">
        <authorList>
            <consortium name="WormBaseParasite"/>
        </authorList>
    </citation>
    <scope>IDENTIFICATION</scope>
</reference>
<proteinExistence type="predicted"/>
<dbReference type="Proteomes" id="UP000887565">
    <property type="component" value="Unplaced"/>
</dbReference>
<dbReference type="WBParaSite" id="nRc.2.0.1.t05395-RA">
    <property type="protein sequence ID" value="nRc.2.0.1.t05395-RA"/>
    <property type="gene ID" value="nRc.2.0.1.g05395"/>
</dbReference>
<evidence type="ECO:0000313" key="3">
    <source>
        <dbReference type="WBParaSite" id="nRc.2.0.1.t05395-RA"/>
    </source>
</evidence>
<keyword evidence="1" id="KW-1133">Transmembrane helix</keyword>
<sequence length="184" mass="20890">MIFRRVKCDVNVIIGICIFLILLPAAFLLLASLFTHHWLEEKFEMVAGFVSYYLTHGLYEICSKKFIANRQVKHFSSILVLIIYGFLCMRCPSILVMFTLSAACCSCAVLVTFSMYHGTTYAARDSSSFFKRMVAETNFYGYSFWLAVGGCVSQFLASILLTLQTVSLCCCRSRRYSEDGEIDE</sequence>
<feature type="transmembrane region" description="Helical" evidence="1">
    <location>
        <begin position="45"/>
        <end position="62"/>
    </location>
</feature>
<feature type="transmembrane region" description="Helical" evidence="1">
    <location>
        <begin position="12"/>
        <end position="39"/>
    </location>
</feature>
<keyword evidence="1" id="KW-0472">Membrane</keyword>
<keyword evidence="1" id="KW-0812">Transmembrane</keyword>
<dbReference type="AlphaFoldDB" id="A0A915HVL6"/>
<protein>
    <submittedName>
        <fullName evidence="3">Uncharacterized protein</fullName>
    </submittedName>
</protein>
<evidence type="ECO:0000256" key="1">
    <source>
        <dbReference type="SAM" id="Phobius"/>
    </source>
</evidence>
<accession>A0A915HVL6</accession>
<feature type="transmembrane region" description="Helical" evidence="1">
    <location>
        <begin position="74"/>
        <end position="92"/>
    </location>
</feature>
<feature type="transmembrane region" description="Helical" evidence="1">
    <location>
        <begin position="98"/>
        <end position="118"/>
    </location>
</feature>